<evidence type="ECO:0000256" key="1">
    <source>
        <dbReference type="ARBA" id="ARBA00038154"/>
    </source>
</evidence>
<dbReference type="InterPro" id="IPR004328">
    <property type="entry name" value="BRO1_dom"/>
</dbReference>
<dbReference type="GO" id="GO:0005768">
    <property type="term" value="C:endosome"/>
    <property type="evidence" value="ECO:0007669"/>
    <property type="project" value="TreeGrafter"/>
</dbReference>
<dbReference type="OrthoDB" id="64867at2759"/>
<name>A0A9P8P6V8_9ASCO</name>
<gene>
    <name evidence="4" type="ORF">WICMUC_005680</name>
</gene>
<dbReference type="SMART" id="SM01041">
    <property type="entry name" value="BRO1"/>
    <property type="match status" value="1"/>
</dbReference>
<organism evidence="4 5">
    <name type="scientific">Wickerhamomyces mucosus</name>
    <dbReference type="NCBI Taxonomy" id="1378264"/>
    <lineage>
        <taxon>Eukaryota</taxon>
        <taxon>Fungi</taxon>
        <taxon>Dikarya</taxon>
        <taxon>Ascomycota</taxon>
        <taxon>Saccharomycotina</taxon>
        <taxon>Saccharomycetes</taxon>
        <taxon>Phaffomycetales</taxon>
        <taxon>Wickerhamomycetaceae</taxon>
        <taxon>Wickerhamomyces</taxon>
    </lineage>
</organism>
<dbReference type="EMBL" id="JAEUBF010001445">
    <property type="protein sequence ID" value="KAH3666412.1"/>
    <property type="molecule type" value="Genomic_DNA"/>
</dbReference>
<dbReference type="PANTHER" id="PTHR23030:SF39">
    <property type="entry name" value="PROGRAMMED CELL DEATH 6-INTERACTING PROTEIN"/>
    <property type="match status" value="1"/>
</dbReference>
<evidence type="ECO:0000313" key="4">
    <source>
        <dbReference type="EMBL" id="KAH3666412.1"/>
    </source>
</evidence>
<dbReference type="CDD" id="cd08915">
    <property type="entry name" value="V_Alix_like"/>
    <property type="match status" value="1"/>
</dbReference>
<dbReference type="Pfam" id="PF03097">
    <property type="entry name" value="BRO1"/>
    <property type="match status" value="1"/>
</dbReference>
<dbReference type="CDD" id="cd09241">
    <property type="entry name" value="BRO1_ScRim20-like"/>
    <property type="match status" value="1"/>
</dbReference>
<protein>
    <recommendedName>
        <fullName evidence="3">BRO1 domain-containing protein</fullName>
    </recommendedName>
</protein>
<proteinExistence type="inferred from homology"/>
<dbReference type="InterPro" id="IPR038499">
    <property type="entry name" value="BRO1_sf"/>
</dbReference>
<feature type="domain" description="BRO1" evidence="3">
    <location>
        <begin position="4"/>
        <end position="392"/>
    </location>
</feature>
<evidence type="ECO:0000259" key="3">
    <source>
        <dbReference type="PROSITE" id="PS51180"/>
    </source>
</evidence>
<dbReference type="Gene3D" id="1.25.40.280">
    <property type="entry name" value="alix/aip1 like domains"/>
    <property type="match status" value="1"/>
</dbReference>
<keyword evidence="5" id="KW-1185">Reference proteome</keyword>
<dbReference type="Proteomes" id="UP000769528">
    <property type="component" value="Unassembled WGS sequence"/>
</dbReference>
<comment type="caution">
    <text evidence="4">The sequence shown here is derived from an EMBL/GenBank/DDBJ whole genome shotgun (WGS) entry which is preliminary data.</text>
</comment>
<dbReference type="Gene3D" id="1.20.120.560">
    <property type="entry name" value="alix/aip1 in complex with the ypdl late domain"/>
    <property type="match status" value="1"/>
</dbReference>
<feature type="compositionally biased region" description="Polar residues" evidence="2">
    <location>
        <begin position="733"/>
        <end position="744"/>
    </location>
</feature>
<dbReference type="PANTHER" id="PTHR23030">
    <property type="entry name" value="PCD6 INTERACTING PROTEIN-RELATED"/>
    <property type="match status" value="1"/>
</dbReference>
<feature type="region of interest" description="Disordered" evidence="2">
    <location>
        <begin position="733"/>
        <end position="763"/>
    </location>
</feature>
<dbReference type="Gene3D" id="1.20.140.50">
    <property type="entry name" value="alix/aip1 like domains"/>
    <property type="match status" value="1"/>
</dbReference>
<dbReference type="InterPro" id="IPR025304">
    <property type="entry name" value="ALIX_V_dom"/>
</dbReference>
<reference evidence="4" key="2">
    <citation type="submission" date="2021-01" db="EMBL/GenBank/DDBJ databases">
        <authorList>
            <person name="Schikora-Tamarit M.A."/>
        </authorList>
    </citation>
    <scope>NUCLEOTIDE SEQUENCE</scope>
    <source>
        <strain evidence="4">CBS6341</strain>
    </source>
</reference>
<dbReference type="AlphaFoldDB" id="A0A9P8P6V8"/>
<reference evidence="4" key="1">
    <citation type="journal article" date="2021" name="Open Biol.">
        <title>Shared evolutionary footprints suggest mitochondrial oxidative damage underlies multiple complex I losses in fungi.</title>
        <authorList>
            <person name="Schikora-Tamarit M.A."/>
            <person name="Marcet-Houben M."/>
            <person name="Nosek J."/>
            <person name="Gabaldon T."/>
        </authorList>
    </citation>
    <scope>NUCLEOTIDE SEQUENCE</scope>
    <source>
        <strain evidence="4">CBS6341</strain>
    </source>
</reference>
<evidence type="ECO:0000313" key="5">
    <source>
        <dbReference type="Proteomes" id="UP000769528"/>
    </source>
</evidence>
<accession>A0A9P8P6V8</accession>
<comment type="similarity">
    <text evidence="1">Belongs to the palA/RIM20 family.</text>
</comment>
<dbReference type="PROSITE" id="PS51180">
    <property type="entry name" value="BRO1"/>
    <property type="match status" value="1"/>
</dbReference>
<dbReference type="Pfam" id="PF13949">
    <property type="entry name" value="ALIX_LYPXL_bnd"/>
    <property type="match status" value="1"/>
</dbReference>
<sequence length="786" mass="90673">MSSNLLFVPYRKTQRIEFGEQLRDIISKEYYQTATVFEDDLKEIDILRNDVLDLTVTTQDLALLKRYYIHLTTLETKFPKDVVEFPWYGTLGYNVTGPVKIKSILFEKINIIYNIAALYTQLGNDQNRNSDEGLKKACLYFQYAATYFGYINKLATEDDDLKLPLDLQKNTIEALYYLFLAQAQEVFWKKALGDKLKDSLIGRLAIQVSDYYEIALQLVNRSEGIRTEWVHHMNIKRYHFEAAAEYRAALVSVSNAKYGEEVGHLEKAFKAIKNASSNLKFGSNYVKQDFDGLSKIVEDTLKRAEKDNDLIYLQDVPDNLPNIVKAPVTKEMNIDEIRNPFESIKTGTYGKLLFKDLLPFYVIQAAESYRERQEEYIQRHIINPVRALTVILNKFLFERGLPSSVDVVDKPQSVPQSVIDMSQEVKTYGGISKILSILQDISKLSTDGENLLIGAKERLHLESQEDDLLRSRQGSDYWTRDKSEVVSKPYNDRIDELATYLAQAREGDKTVRSQVDKIKDLLEILSGPERQIYEFIPNSKIVELDPSLRRVISQLKDLLSKGKKFEIDRETFIGSVEIKSRQSNILPKIISEYKSIQSSSKDLKIDSSTFEPVFEGHMKIFGKELEYLEKEKDKQRELEVQIDETNKKFKHFNSLQGSNSDRQKIIKKLDLTYIEFKELIDNLSQGLKFYNDFNSNCSRLIEDIDLFVYKRRIEARDLENELSIKFQQLKVNSSPEKRAQNSPFQKEFDAPQRTQSPSLVSPAAKSAARSKFVGGAWNPENGIKFS</sequence>
<evidence type="ECO:0000256" key="2">
    <source>
        <dbReference type="SAM" id="MobiDB-lite"/>
    </source>
</evidence>